<keyword evidence="1" id="KW-0812">Transmembrane</keyword>
<protein>
    <recommendedName>
        <fullName evidence="4">Sugar ABC transporter permease</fullName>
    </recommendedName>
</protein>
<keyword evidence="3" id="KW-1185">Reference proteome</keyword>
<reference evidence="2 3" key="1">
    <citation type="submission" date="2021-11" db="EMBL/GenBank/DDBJ databases">
        <title>Draft genome sequence of Paenibacillus profundus YoMME, a new Gram-positive bacteria with exoelectrogenic properties.</title>
        <authorList>
            <person name="Hubenova Y."/>
            <person name="Hubenova E."/>
            <person name="Manasiev Y."/>
            <person name="Peykov S."/>
            <person name="Mitov M."/>
        </authorList>
    </citation>
    <scope>NUCLEOTIDE SEQUENCE [LARGE SCALE GENOMIC DNA]</scope>
    <source>
        <strain evidence="2 3">YoMME</strain>
    </source>
</reference>
<organism evidence="2 3">
    <name type="scientific">Paenibacillus profundus</name>
    <dbReference type="NCBI Taxonomy" id="1173085"/>
    <lineage>
        <taxon>Bacteria</taxon>
        <taxon>Bacillati</taxon>
        <taxon>Bacillota</taxon>
        <taxon>Bacilli</taxon>
        <taxon>Bacillales</taxon>
        <taxon>Paenibacillaceae</taxon>
        <taxon>Paenibacillus</taxon>
    </lineage>
</organism>
<evidence type="ECO:0000256" key="1">
    <source>
        <dbReference type="SAM" id="Phobius"/>
    </source>
</evidence>
<proteinExistence type="predicted"/>
<keyword evidence="1" id="KW-1133">Transmembrane helix</keyword>
<gene>
    <name evidence="2" type="ORF">LQV63_04970</name>
</gene>
<evidence type="ECO:0008006" key="4">
    <source>
        <dbReference type="Google" id="ProtNLM"/>
    </source>
</evidence>
<dbReference type="EMBL" id="JAJNBZ010000002">
    <property type="protein sequence ID" value="MCE5168665.1"/>
    <property type="molecule type" value="Genomic_DNA"/>
</dbReference>
<dbReference type="Proteomes" id="UP001199916">
    <property type="component" value="Unassembled WGS sequence"/>
</dbReference>
<comment type="caution">
    <text evidence="2">The sequence shown here is derived from an EMBL/GenBank/DDBJ whole genome shotgun (WGS) entry which is preliminary data.</text>
</comment>
<sequence>MRLQHKLRRDSVIALAFLAPSLFGFMLFYIIPLCNENGVLRAGWFAGKVFRQMGQLRGAAA</sequence>
<evidence type="ECO:0000313" key="3">
    <source>
        <dbReference type="Proteomes" id="UP001199916"/>
    </source>
</evidence>
<keyword evidence="1" id="KW-0472">Membrane</keyword>
<name>A0ABS8Y9W8_9BACL</name>
<dbReference type="RefSeq" id="WP_019419369.1">
    <property type="nucleotide sequence ID" value="NZ_JAJNBZ010000002.1"/>
</dbReference>
<feature type="transmembrane region" description="Helical" evidence="1">
    <location>
        <begin position="12"/>
        <end position="31"/>
    </location>
</feature>
<evidence type="ECO:0000313" key="2">
    <source>
        <dbReference type="EMBL" id="MCE5168665.1"/>
    </source>
</evidence>
<accession>A0ABS8Y9W8</accession>